<evidence type="ECO:0000313" key="10">
    <source>
        <dbReference type="EMBL" id="BDG07477.1"/>
    </source>
</evidence>
<organism evidence="10 11">
    <name type="scientific">Anaeromyxobacter paludicola</name>
    <dbReference type="NCBI Taxonomy" id="2918171"/>
    <lineage>
        <taxon>Bacteria</taxon>
        <taxon>Pseudomonadati</taxon>
        <taxon>Myxococcota</taxon>
        <taxon>Myxococcia</taxon>
        <taxon>Myxococcales</taxon>
        <taxon>Cystobacterineae</taxon>
        <taxon>Anaeromyxobacteraceae</taxon>
        <taxon>Anaeromyxobacter</taxon>
    </lineage>
</organism>
<feature type="domain" description="ABC transporter" evidence="8">
    <location>
        <begin position="344"/>
        <end position="578"/>
    </location>
</feature>
<feature type="transmembrane region" description="Helical" evidence="7">
    <location>
        <begin position="135"/>
        <end position="161"/>
    </location>
</feature>
<evidence type="ECO:0000259" key="9">
    <source>
        <dbReference type="PROSITE" id="PS50929"/>
    </source>
</evidence>
<evidence type="ECO:0000256" key="7">
    <source>
        <dbReference type="SAM" id="Phobius"/>
    </source>
</evidence>
<dbReference type="Pfam" id="PF00005">
    <property type="entry name" value="ABC_tran"/>
    <property type="match status" value="1"/>
</dbReference>
<keyword evidence="2 7" id="KW-0812">Transmembrane</keyword>
<keyword evidence="5 7" id="KW-1133">Transmembrane helix</keyword>
<dbReference type="RefSeq" id="WP_248344232.1">
    <property type="nucleotide sequence ID" value="NZ_AP025592.1"/>
</dbReference>
<keyword evidence="6 7" id="KW-0472">Membrane</keyword>
<evidence type="ECO:0000256" key="1">
    <source>
        <dbReference type="ARBA" id="ARBA00004651"/>
    </source>
</evidence>
<dbReference type="PANTHER" id="PTHR43394:SF1">
    <property type="entry name" value="ATP-BINDING CASSETTE SUB-FAMILY B MEMBER 10, MITOCHONDRIAL"/>
    <property type="match status" value="1"/>
</dbReference>
<evidence type="ECO:0000256" key="5">
    <source>
        <dbReference type="ARBA" id="ARBA00022989"/>
    </source>
</evidence>
<comment type="subcellular location">
    <subcellularLocation>
        <location evidence="1">Cell membrane</location>
        <topology evidence="1">Multi-pass membrane protein</topology>
    </subcellularLocation>
</comment>
<sequence>MPGTSSDPGYRLVRRGMRFLWPFRGAALAILGLALLGAALNAAEPLVLKRIFDALGGPGAARALVSGLGLLGILSLSREAALALSNWLSWHTRLKVHFAITEATVDRLHGLPISFHRQEPVGAVMQRLERGIQGFVGSLTELTFNTLPSLAYLVLSAAVLLRLDWRVGLVVLAFAPIPGIIAALAAPAQTRRERGLLERWVGIYSRLNEVLAGIVTVKSFAMEESEKKRFLSQVRSTNEVVSRGVAFDAGVGAAQSLATAAARVAAIAVGGWLVVTGRATLGTVVAVLGYLSGLFGPVQGLSGLYKTLQTARVSLEQVFAILDAEDHVEDGADAAEPGPLRGEVRFEDVHFAFPGGHELLRGIDLHVRPGEAVALVGPSGAGKTTLITLLQRFYDPSAGRILVDGRDLKGLKQRSVRGQIGVVLQDSLLFNESVRDNIAYGRPQATDAEIEAAARAAHAHEFVERLPNGYRTVVGERGSRLSAGERQRIAIARALLKDPAILVLDEPTSALDAESEALVQEALDRVMAGRTTFAIAHRLSTVVNADRILVLRKGRIVEQGSHAELMSHGGYYASLVSRQTRGLVRALPRPAPAQGSRRAAGE</sequence>
<feature type="domain" description="ABC transmembrane type-1" evidence="9">
    <location>
        <begin position="28"/>
        <end position="310"/>
    </location>
</feature>
<accession>A0ABM7X6M4</accession>
<dbReference type="InterPro" id="IPR011527">
    <property type="entry name" value="ABC1_TM_dom"/>
</dbReference>
<dbReference type="InterPro" id="IPR017871">
    <property type="entry name" value="ABC_transporter-like_CS"/>
</dbReference>
<dbReference type="InterPro" id="IPR039421">
    <property type="entry name" value="Type_1_exporter"/>
</dbReference>
<dbReference type="Gene3D" id="1.20.1560.10">
    <property type="entry name" value="ABC transporter type 1, transmembrane domain"/>
    <property type="match status" value="1"/>
</dbReference>
<dbReference type="Pfam" id="PF00664">
    <property type="entry name" value="ABC_membrane"/>
    <property type="match status" value="1"/>
</dbReference>
<evidence type="ECO:0000256" key="2">
    <source>
        <dbReference type="ARBA" id="ARBA00022692"/>
    </source>
</evidence>
<dbReference type="PROSITE" id="PS50893">
    <property type="entry name" value="ABC_TRANSPORTER_2"/>
    <property type="match status" value="1"/>
</dbReference>
<reference evidence="11" key="1">
    <citation type="journal article" date="2022" name="Int. J. Syst. Evol. Microbiol.">
        <title>Anaeromyxobacter oryzae sp. nov., Anaeromyxobacter diazotrophicus sp. nov. and Anaeromyxobacter paludicola sp. nov., isolated from paddy soils.</title>
        <authorList>
            <person name="Itoh H."/>
            <person name="Xu Z."/>
            <person name="Mise K."/>
            <person name="Masuda Y."/>
            <person name="Ushijima N."/>
            <person name="Hayakawa C."/>
            <person name="Shiratori Y."/>
            <person name="Senoo K."/>
        </authorList>
    </citation>
    <scope>NUCLEOTIDE SEQUENCE [LARGE SCALE GENOMIC DNA]</scope>
    <source>
        <strain evidence="11">Red630</strain>
    </source>
</reference>
<gene>
    <name evidence="10" type="ORF">AMPC_05900</name>
</gene>
<dbReference type="SMART" id="SM00382">
    <property type="entry name" value="AAA"/>
    <property type="match status" value="1"/>
</dbReference>
<dbReference type="PANTHER" id="PTHR43394">
    <property type="entry name" value="ATP-DEPENDENT PERMEASE MDL1, MITOCHONDRIAL"/>
    <property type="match status" value="1"/>
</dbReference>
<dbReference type="InterPro" id="IPR003439">
    <property type="entry name" value="ABC_transporter-like_ATP-bd"/>
</dbReference>
<keyword evidence="4 10" id="KW-0067">ATP-binding</keyword>
<keyword evidence="3" id="KW-0547">Nucleotide-binding</keyword>
<evidence type="ECO:0000259" key="8">
    <source>
        <dbReference type="PROSITE" id="PS50893"/>
    </source>
</evidence>
<evidence type="ECO:0000256" key="4">
    <source>
        <dbReference type="ARBA" id="ARBA00022840"/>
    </source>
</evidence>
<dbReference type="EMBL" id="AP025592">
    <property type="protein sequence ID" value="BDG07477.1"/>
    <property type="molecule type" value="Genomic_DNA"/>
</dbReference>
<dbReference type="SUPFAM" id="SSF52540">
    <property type="entry name" value="P-loop containing nucleoside triphosphate hydrolases"/>
    <property type="match status" value="1"/>
</dbReference>
<dbReference type="InterPro" id="IPR027417">
    <property type="entry name" value="P-loop_NTPase"/>
</dbReference>
<dbReference type="InterPro" id="IPR036640">
    <property type="entry name" value="ABC1_TM_sf"/>
</dbReference>
<proteinExistence type="predicted"/>
<dbReference type="GO" id="GO:0005524">
    <property type="term" value="F:ATP binding"/>
    <property type="evidence" value="ECO:0007669"/>
    <property type="project" value="UniProtKB-KW"/>
</dbReference>
<dbReference type="Proteomes" id="UP001162734">
    <property type="component" value="Chromosome"/>
</dbReference>
<dbReference type="CDD" id="cd07346">
    <property type="entry name" value="ABC_6TM_exporters"/>
    <property type="match status" value="1"/>
</dbReference>
<name>A0ABM7X6M4_9BACT</name>
<dbReference type="PROSITE" id="PS50929">
    <property type="entry name" value="ABC_TM1F"/>
    <property type="match status" value="1"/>
</dbReference>
<feature type="transmembrane region" description="Helical" evidence="7">
    <location>
        <begin position="167"/>
        <end position="186"/>
    </location>
</feature>
<feature type="transmembrane region" description="Helical" evidence="7">
    <location>
        <begin position="59"/>
        <end position="77"/>
    </location>
</feature>
<dbReference type="InterPro" id="IPR003593">
    <property type="entry name" value="AAA+_ATPase"/>
</dbReference>
<keyword evidence="11" id="KW-1185">Reference proteome</keyword>
<protein>
    <submittedName>
        <fullName evidence="10">ABC transporter ATP-binding protein</fullName>
    </submittedName>
</protein>
<dbReference type="SUPFAM" id="SSF90123">
    <property type="entry name" value="ABC transporter transmembrane region"/>
    <property type="match status" value="1"/>
</dbReference>
<evidence type="ECO:0000256" key="3">
    <source>
        <dbReference type="ARBA" id="ARBA00022741"/>
    </source>
</evidence>
<dbReference type="PROSITE" id="PS00211">
    <property type="entry name" value="ABC_TRANSPORTER_1"/>
    <property type="match status" value="1"/>
</dbReference>
<dbReference type="Gene3D" id="3.40.50.300">
    <property type="entry name" value="P-loop containing nucleotide triphosphate hydrolases"/>
    <property type="match status" value="1"/>
</dbReference>
<evidence type="ECO:0000256" key="6">
    <source>
        <dbReference type="ARBA" id="ARBA00023136"/>
    </source>
</evidence>
<evidence type="ECO:0000313" key="11">
    <source>
        <dbReference type="Proteomes" id="UP001162734"/>
    </source>
</evidence>